<feature type="compositionally biased region" description="Gly residues" evidence="1">
    <location>
        <begin position="573"/>
        <end position="594"/>
    </location>
</feature>
<evidence type="ECO:0000256" key="1">
    <source>
        <dbReference type="SAM" id="MobiDB-lite"/>
    </source>
</evidence>
<protein>
    <submittedName>
        <fullName evidence="2">Uncharacterized protein</fullName>
    </submittedName>
</protein>
<keyword evidence="3" id="KW-1185">Reference proteome</keyword>
<feature type="region of interest" description="Disordered" evidence="1">
    <location>
        <begin position="1"/>
        <end position="26"/>
    </location>
</feature>
<gene>
    <name evidence="2" type="ORF">CTA1_12764</name>
</gene>
<feature type="region of interest" description="Disordered" evidence="1">
    <location>
        <begin position="500"/>
        <end position="522"/>
    </location>
</feature>
<reference evidence="2 3" key="1">
    <citation type="journal article" date="2019" name="PLoS ONE">
        <title>Comparative genome analysis indicates high evolutionary potential of pathogenicity genes in Colletotrichum tanaceti.</title>
        <authorList>
            <person name="Lelwala R.V."/>
            <person name="Korhonen P.K."/>
            <person name="Young N.D."/>
            <person name="Scott J.B."/>
            <person name="Ades P.A."/>
            <person name="Gasser R.B."/>
            <person name="Taylor P.W.J."/>
        </authorList>
    </citation>
    <scope>NUCLEOTIDE SEQUENCE [LARGE SCALE GENOMIC DNA]</scope>
    <source>
        <strain evidence="2">BRIP57314</strain>
    </source>
</reference>
<proteinExistence type="predicted"/>
<comment type="caution">
    <text evidence="2">The sequence shown here is derived from an EMBL/GenBank/DDBJ whole genome shotgun (WGS) entry which is preliminary data.</text>
</comment>
<dbReference type="AlphaFoldDB" id="A0A4U6XIX4"/>
<name>A0A4U6XIX4_9PEZI</name>
<sequence length="594" mass="57816">MEHVKKPKPQFLSRMTLRPSDPQTPSDTRVILLDGELFLKGPPRVARVGEGGLVGDGGDLAVPLDELHREALGGVPADVAVHQPGARVVRVPGHDEVAGGRQHGGVAAGRVVRLERHVARVGPLALGEDPEVVAVQVDGVRDGEGGLDDEVDPLVGLVELDDGLLLLPGLVAVDDGLEGRVAPVDEHAGAVEVPLEEAGLVLADGAGLELVPVGGRDGLGHVGDEVVRLVVAAVLVEVAGGGRDVDGAGVGDDAPDVVDSGVVGAGRLGDGADPEGVGGGGLVGVDDDVVALAHGDVEHGGLVGDDGDEVGGDDLHGVVVDGELPVGVDGGVDEPQAVGGAGGPGDVVAPARLGRRVVVDGVDVGAVDEAVVEGRGPFRLGGVVELVDGLVVPVVEEEHAEVLVVVGGGGAVDDDAAEDALPGLQGEVGVVPGRAVLQGPPGVGDGAAGGGGALGDGADAVVLVGVVLADAVEVDAGAVVGLGQGVDDVDLDGVAPVGEEGRAGDGPVDGHGGAGDAVGGHGDVRQLEPVLARDAGVGGLGPVVGVDGVVTPLAPRGGRVAAAGVGTREQPGLGEGAGSRRGKGYGRSEGAGHE</sequence>
<dbReference type="Proteomes" id="UP000310108">
    <property type="component" value="Unassembled WGS sequence"/>
</dbReference>
<organism evidence="2 3">
    <name type="scientific">Colletotrichum tanaceti</name>
    <dbReference type="NCBI Taxonomy" id="1306861"/>
    <lineage>
        <taxon>Eukaryota</taxon>
        <taxon>Fungi</taxon>
        <taxon>Dikarya</taxon>
        <taxon>Ascomycota</taxon>
        <taxon>Pezizomycotina</taxon>
        <taxon>Sordariomycetes</taxon>
        <taxon>Hypocreomycetidae</taxon>
        <taxon>Glomerellales</taxon>
        <taxon>Glomerellaceae</taxon>
        <taxon>Colletotrichum</taxon>
        <taxon>Colletotrichum destructivum species complex</taxon>
    </lineage>
</organism>
<feature type="compositionally biased region" description="Gly residues" evidence="1">
    <location>
        <begin position="507"/>
        <end position="521"/>
    </location>
</feature>
<evidence type="ECO:0000313" key="2">
    <source>
        <dbReference type="EMBL" id="TKW55332.1"/>
    </source>
</evidence>
<dbReference type="EMBL" id="PJEX01000103">
    <property type="protein sequence ID" value="TKW55332.1"/>
    <property type="molecule type" value="Genomic_DNA"/>
</dbReference>
<accession>A0A4U6XIX4</accession>
<feature type="region of interest" description="Disordered" evidence="1">
    <location>
        <begin position="559"/>
        <end position="594"/>
    </location>
</feature>
<evidence type="ECO:0000313" key="3">
    <source>
        <dbReference type="Proteomes" id="UP000310108"/>
    </source>
</evidence>